<proteinExistence type="predicted"/>
<feature type="domain" description="Xylose isomerase-like TIM barrel" evidence="1">
    <location>
        <begin position="26"/>
        <end position="253"/>
    </location>
</feature>
<dbReference type="OrthoDB" id="9814946at2"/>
<dbReference type="GO" id="GO:0016853">
    <property type="term" value="F:isomerase activity"/>
    <property type="evidence" value="ECO:0007669"/>
    <property type="project" value="UniProtKB-KW"/>
</dbReference>
<dbReference type="EMBL" id="VDCQ01000006">
    <property type="protein sequence ID" value="TNJ67203.1"/>
    <property type="molecule type" value="Genomic_DNA"/>
</dbReference>
<name>A0A5C4TDN5_9BACL</name>
<reference evidence="2 3" key="1">
    <citation type="submission" date="2019-05" db="EMBL/GenBank/DDBJ databases">
        <title>We sequenced the genome of Paenibacillus hemerocallicola KCTC 33185 for further insight into its adaptation and study the phylogeny of Paenibacillus.</title>
        <authorList>
            <person name="Narsing Rao M.P."/>
        </authorList>
    </citation>
    <scope>NUCLEOTIDE SEQUENCE [LARGE SCALE GENOMIC DNA]</scope>
    <source>
        <strain evidence="2 3">KCTC 33185</strain>
    </source>
</reference>
<dbReference type="InterPro" id="IPR013022">
    <property type="entry name" value="Xyl_isomerase-like_TIM-brl"/>
</dbReference>
<dbReference type="SUPFAM" id="SSF51658">
    <property type="entry name" value="Xylose isomerase-like"/>
    <property type="match status" value="1"/>
</dbReference>
<dbReference type="Pfam" id="PF01261">
    <property type="entry name" value="AP_endonuc_2"/>
    <property type="match status" value="1"/>
</dbReference>
<dbReference type="AlphaFoldDB" id="A0A5C4TDN5"/>
<evidence type="ECO:0000313" key="2">
    <source>
        <dbReference type="EMBL" id="TNJ67203.1"/>
    </source>
</evidence>
<comment type="caution">
    <text evidence="2">The sequence shown here is derived from an EMBL/GenBank/DDBJ whole genome shotgun (WGS) entry which is preliminary data.</text>
</comment>
<gene>
    <name evidence="2" type="ORF">FE784_06570</name>
</gene>
<protein>
    <submittedName>
        <fullName evidence="2">Sugar phosphate isomerase/epimerase</fullName>
    </submittedName>
</protein>
<dbReference type="Gene3D" id="3.20.20.150">
    <property type="entry name" value="Divalent-metal-dependent TIM barrel enzymes"/>
    <property type="match status" value="1"/>
</dbReference>
<keyword evidence="2" id="KW-0413">Isomerase</keyword>
<accession>A0A5C4TDN5</accession>
<keyword evidence="3" id="KW-1185">Reference proteome</keyword>
<evidence type="ECO:0000313" key="3">
    <source>
        <dbReference type="Proteomes" id="UP000307943"/>
    </source>
</evidence>
<dbReference type="InterPro" id="IPR050312">
    <property type="entry name" value="IolE/XylAMocC-like"/>
</dbReference>
<evidence type="ECO:0000259" key="1">
    <source>
        <dbReference type="Pfam" id="PF01261"/>
    </source>
</evidence>
<dbReference type="PANTHER" id="PTHR12110">
    <property type="entry name" value="HYDROXYPYRUVATE ISOMERASE"/>
    <property type="match status" value="1"/>
</dbReference>
<sequence>MTMKPTIKLACMSWIYMKHPFERALESIAATGYKYVSFGLPHEGKPAFEDGVEGEAERISGLLRQYGLKPVSLVSTNVLAPSQPIEKAIERLDFAKAIGVEELLSLGTTSYTRFPDEPKSEEEMKPINEAFAEKYRRIGEEAGKRGIVVSIKPHTGNTATASVIADTLRTIGSPYVVGSYDPGNVRFYEGIEPHEDFPAIASQTVSMVAKDHGGKRAAMDFPIPGEGDVDFASIFATLRAVNFAGPVIVERLDGANGAFSANSPIEVLDERVKAARINLERLLAEAGFEV</sequence>
<dbReference type="Proteomes" id="UP000307943">
    <property type="component" value="Unassembled WGS sequence"/>
</dbReference>
<organism evidence="2 3">
    <name type="scientific">Paenibacillus hemerocallicola</name>
    <dbReference type="NCBI Taxonomy" id="1172614"/>
    <lineage>
        <taxon>Bacteria</taxon>
        <taxon>Bacillati</taxon>
        <taxon>Bacillota</taxon>
        <taxon>Bacilli</taxon>
        <taxon>Bacillales</taxon>
        <taxon>Paenibacillaceae</taxon>
        <taxon>Paenibacillus</taxon>
    </lineage>
</organism>
<dbReference type="InterPro" id="IPR036237">
    <property type="entry name" value="Xyl_isomerase-like_sf"/>
</dbReference>